<evidence type="ECO:0000313" key="3">
    <source>
        <dbReference type="Proteomes" id="UP000587527"/>
    </source>
</evidence>
<feature type="compositionally biased region" description="Low complexity" evidence="1">
    <location>
        <begin position="9"/>
        <end position="18"/>
    </location>
</feature>
<accession>A0A841C314</accession>
<dbReference type="EMBL" id="JACHMN010000003">
    <property type="protein sequence ID" value="MBB5873523.1"/>
    <property type="molecule type" value="Genomic_DNA"/>
</dbReference>
<protein>
    <submittedName>
        <fullName evidence="2">Uncharacterized protein</fullName>
    </submittedName>
</protein>
<proteinExistence type="predicted"/>
<comment type="caution">
    <text evidence="2">The sequence shown here is derived from an EMBL/GenBank/DDBJ whole genome shotgun (WGS) entry which is preliminary data.</text>
</comment>
<reference evidence="2 3" key="1">
    <citation type="submission" date="2020-08" db="EMBL/GenBank/DDBJ databases">
        <title>Sequencing the genomes of 1000 actinobacteria strains.</title>
        <authorList>
            <person name="Klenk H.-P."/>
        </authorList>
    </citation>
    <scope>NUCLEOTIDE SEQUENCE [LARGE SCALE GENOMIC DNA]</scope>
    <source>
        <strain evidence="2 3">DSM 45362</strain>
    </source>
</reference>
<dbReference type="Proteomes" id="UP000587527">
    <property type="component" value="Unassembled WGS sequence"/>
</dbReference>
<evidence type="ECO:0000256" key="1">
    <source>
        <dbReference type="SAM" id="MobiDB-lite"/>
    </source>
</evidence>
<dbReference type="AlphaFoldDB" id="A0A841C314"/>
<organism evidence="2 3">
    <name type="scientific">Allocatelliglobosispora scoriae</name>
    <dbReference type="NCBI Taxonomy" id="643052"/>
    <lineage>
        <taxon>Bacteria</taxon>
        <taxon>Bacillati</taxon>
        <taxon>Actinomycetota</taxon>
        <taxon>Actinomycetes</taxon>
        <taxon>Micromonosporales</taxon>
        <taxon>Micromonosporaceae</taxon>
        <taxon>Allocatelliglobosispora</taxon>
    </lineage>
</organism>
<keyword evidence="3" id="KW-1185">Reference proteome</keyword>
<sequence length="51" mass="5291">MAVLEQQVGDGATLLAGGADDENGGHDRWLLDRGCGVGAHPLASTFVEVKR</sequence>
<gene>
    <name evidence="2" type="ORF">F4553_006957</name>
</gene>
<name>A0A841C314_9ACTN</name>
<feature type="region of interest" description="Disordered" evidence="1">
    <location>
        <begin position="1"/>
        <end position="22"/>
    </location>
</feature>
<evidence type="ECO:0000313" key="2">
    <source>
        <dbReference type="EMBL" id="MBB5873523.1"/>
    </source>
</evidence>